<dbReference type="InterPro" id="IPR036047">
    <property type="entry name" value="F-box-like_dom_sf"/>
</dbReference>
<evidence type="ECO:0000259" key="1">
    <source>
        <dbReference type="SMART" id="SM00256"/>
    </source>
</evidence>
<dbReference type="SMART" id="SM00256">
    <property type="entry name" value="FBOX"/>
    <property type="match status" value="1"/>
</dbReference>
<dbReference type="Gene3D" id="1.20.1280.50">
    <property type="match status" value="1"/>
</dbReference>
<proteinExistence type="predicted"/>
<keyword evidence="3" id="KW-1185">Reference proteome</keyword>
<feature type="domain" description="F-box" evidence="1">
    <location>
        <begin position="35"/>
        <end position="73"/>
    </location>
</feature>
<protein>
    <recommendedName>
        <fullName evidence="1">F-box domain-containing protein</fullName>
    </recommendedName>
</protein>
<dbReference type="PANTHER" id="PTHR48218:SF3">
    <property type="entry name" value="OS07G0170800 PROTEIN"/>
    <property type="match status" value="1"/>
</dbReference>
<dbReference type="SUPFAM" id="SSF81383">
    <property type="entry name" value="F-box domain"/>
    <property type="match status" value="1"/>
</dbReference>
<name>A0AAD5GNM2_AMBAR</name>
<dbReference type="InterPro" id="IPR001810">
    <property type="entry name" value="F-box_dom"/>
</dbReference>
<organism evidence="2 3">
    <name type="scientific">Ambrosia artemisiifolia</name>
    <name type="common">Common ragweed</name>
    <dbReference type="NCBI Taxonomy" id="4212"/>
    <lineage>
        <taxon>Eukaryota</taxon>
        <taxon>Viridiplantae</taxon>
        <taxon>Streptophyta</taxon>
        <taxon>Embryophyta</taxon>
        <taxon>Tracheophyta</taxon>
        <taxon>Spermatophyta</taxon>
        <taxon>Magnoliopsida</taxon>
        <taxon>eudicotyledons</taxon>
        <taxon>Gunneridae</taxon>
        <taxon>Pentapetalae</taxon>
        <taxon>asterids</taxon>
        <taxon>campanulids</taxon>
        <taxon>Asterales</taxon>
        <taxon>Asteraceae</taxon>
        <taxon>Asteroideae</taxon>
        <taxon>Heliantheae alliance</taxon>
        <taxon>Heliantheae</taxon>
        <taxon>Ambrosia</taxon>
    </lineage>
</organism>
<gene>
    <name evidence="2" type="ORF">M8C21_024619</name>
</gene>
<dbReference type="Proteomes" id="UP001206925">
    <property type="component" value="Unassembled WGS sequence"/>
</dbReference>
<accession>A0AAD5GNM2</accession>
<evidence type="ECO:0000313" key="2">
    <source>
        <dbReference type="EMBL" id="KAI7747624.1"/>
    </source>
</evidence>
<evidence type="ECO:0000313" key="3">
    <source>
        <dbReference type="Proteomes" id="UP001206925"/>
    </source>
</evidence>
<dbReference type="AlphaFoldDB" id="A0AAD5GNM2"/>
<sequence length="218" mass="24990">MDNRSGPYADEDVDEEKITRCKESRLQDPLVVCGSDIMLMILSRLDARSLASTLGVSRRWRSVASSDIIWYKKCEELWSGKAHLPRFLQTEGLSQLSAYSLSVQGGKRDAPEYWRNLDPYWTGAEDGPMHRYFHPDGSQTADSNDQVWGGHESCYSIVTSFLADGKIRKHYVRINRWPRMHISRREDWGWEMSNHLYCYSSVPDARIKGGTGPCLPIL</sequence>
<reference evidence="2" key="1">
    <citation type="submission" date="2022-06" db="EMBL/GenBank/DDBJ databases">
        <title>Uncovering the hologenomic basis of an extraordinary plant invasion.</title>
        <authorList>
            <person name="Bieker V.C."/>
            <person name="Martin M.D."/>
            <person name="Gilbert T."/>
            <person name="Hodgins K."/>
            <person name="Battlay P."/>
            <person name="Petersen B."/>
            <person name="Wilson J."/>
        </authorList>
    </citation>
    <scope>NUCLEOTIDE SEQUENCE</scope>
    <source>
        <strain evidence="2">AA19_3_7</strain>
        <tissue evidence="2">Leaf</tissue>
    </source>
</reference>
<dbReference type="Pfam" id="PF12937">
    <property type="entry name" value="F-box-like"/>
    <property type="match status" value="1"/>
</dbReference>
<dbReference type="PANTHER" id="PTHR48218">
    <property type="entry name" value="F-BOX DOMAIN CONTAINING PROTEIN"/>
    <property type="match status" value="1"/>
</dbReference>
<dbReference type="EMBL" id="JAMZMK010006717">
    <property type="protein sequence ID" value="KAI7747624.1"/>
    <property type="molecule type" value="Genomic_DNA"/>
</dbReference>
<comment type="caution">
    <text evidence="2">The sequence shown here is derived from an EMBL/GenBank/DDBJ whole genome shotgun (WGS) entry which is preliminary data.</text>
</comment>